<dbReference type="PANTHER" id="PTHR42760">
    <property type="entry name" value="SHORT-CHAIN DEHYDROGENASES/REDUCTASES FAMILY MEMBER"/>
    <property type="match status" value="1"/>
</dbReference>
<comment type="similarity">
    <text evidence="1 3">Belongs to the short-chain dehydrogenases/reductases (SDR) family.</text>
</comment>
<dbReference type="PANTHER" id="PTHR42760:SF5">
    <property type="entry name" value="2-DEHYDRO-3-DEOXY-D-GLUCONATE 5-DEHYDROGENASE"/>
    <property type="match status" value="1"/>
</dbReference>
<dbReference type="KEGG" id="haa:A5892_04885"/>
<dbReference type="SUPFAM" id="SSF51735">
    <property type="entry name" value="NAD(P)-binding Rossmann-fold domains"/>
    <property type="match status" value="1"/>
</dbReference>
<dbReference type="AlphaFoldDB" id="A0A172YD10"/>
<dbReference type="GO" id="GO:0016616">
    <property type="term" value="F:oxidoreductase activity, acting on the CH-OH group of donors, NAD or NADP as acceptor"/>
    <property type="evidence" value="ECO:0007669"/>
    <property type="project" value="TreeGrafter"/>
</dbReference>
<evidence type="ECO:0000256" key="2">
    <source>
        <dbReference type="ARBA" id="ARBA00023002"/>
    </source>
</evidence>
<dbReference type="Pfam" id="PF00106">
    <property type="entry name" value="adh_short"/>
    <property type="match status" value="1"/>
</dbReference>
<dbReference type="Gene3D" id="3.40.50.720">
    <property type="entry name" value="NAD(P)-binding Rossmann-like Domain"/>
    <property type="match status" value="1"/>
</dbReference>
<evidence type="ECO:0000313" key="4">
    <source>
        <dbReference type="EMBL" id="ANF56885.1"/>
    </source>
</evidence>
<dbReference type="InterPro" id="IPR020904">
    <property type="entry name" value="Sc_DH/Rdtase_CS"/>
</dbReference>
<dbReference type="CDD" id="cd05347">
    <property type="entry name" value="Ga5DH-like_SDR_c"/>
    <property type="match status" value="1"/>
</dbReference>
<reference evidence="4 5" key="1">
    <citation type="submission" date="2016-04" db="EMBL/GenBank/DDBJ databases">
        <title>Complete Genome Sequence of Halotalea alkalilenta IHB B 13600.</title>
        <authorList>
            <person name="Swarnkar M.K."/>
            <person name="Sharma A."/>
            <person name="Kaushal K."/>
            <person name="Soni R."/>
            <person name="Rana S."/>
            <person name="Singh A.K."/>
            <person name="Gulati A."/>
        </authorList>
    </citation>
    <scope>NUCLEOTIDE SEQUENCE [LARGE SCALE GENOMIC DNA]</scope>
    <source>
        <strain evidence="4 5">IHB B 13600</strain>
    </source>
</reference>
<accession>A0A172YD10</accession>
<dbReference type="PROSITE" id="PS00061">
    <property type="entry name" value="ADH_SHORT"/>
    <property type="match status" value="1"/>
</dbReference>
<dbReference type="FunFam" id="3.40.50.720:FF:000084">
    <property type="entry name" value="Short-chain dehydrogenase reductase"/>
    <property type="match status" value="1"/>
</dbReference>
<dbReference type="Proteomes" id="UP000077875">
    <property type="component" value="Chromosome"/>
</dbReference>
<dbReference type="PRINTS" id="PR00081">
    <property type="entry name" value="GDHRDH"/>
</dbReference>
<sequence>MRDALPSLKLFDLTGKRALITGASQGIGFALAEGLGGAGATVIINGRDPRRLEAAADRLAELDIKVETAAFDVTDTHAVNRGISALEEEGPIDILINNAGIQRRAPLHEFTEIAWDELLLANLTSVFYVAKRVVRGMIERRAGKIINICSVQSELGRQTIAPYTATKGAVKMLTKGMCADWARYDIQVNGLAPGYFETELNKALVENEEFSAWLCNRTPTGRWGKVEELQGAAIFLAGPASSFVNGQIVYVDGGLTSTV</sequence>
<keyword evidence="5" id="KW-1185">Reference proteome</keyword>
<evidence type="ECO:0000256" key="1">
    <source>
        <dbReference type="ARBA" id="ARBA00006484"/>
    </source>
</evidence>
<dbReference type="EMBL" id="CP015243">
    <property type="protein sequence ID" value="ANF56885.1"/>
    <property type="molecule type" value="Genomic_DNA"/>
</dbReference>
<dbReference type="RefSeq" id="WP_064121850.1">
    <property type="nucleotide sequence ID" value="NZ_CP015243.1"/>
</dbReference>
<gene>
    <name evidence="4" type="ORF">A5892_04885</name>
</gene>
<dbReference type="PRINTS" id="PR00080">
    <property type="entry name" value="SDRFAMILY"/>
</dbReference>
<organism evidence="4 5">
    <name type="scientific">Halotalea alkalilenta</name>
    <dbReference type="NCBI Taxonomy" id="376489"/>
    <lineage>
        <taxon>Bacteria</taxon>
        <taxon>Pseudomonadati</taxon>
        <taxon>Pseudomonadota</taxon>
        <taxon>Gammaproteobacteria</taxon>
        <taxon>Oceanospirillales</taxon>
        <taxon>Halomonadaceae</taxon>
        <taxon>Halotalea</taxon>
    </lineage>
</organism>
<protein>
    <submittedName>
        <fullName evidence="4">Gluconate 5-dehydrogenase</fullName>
    </submittedName>
</protein>
<dbReference type="InterPro" id="IPR002347">
    <property type="entry name" value="SDR_fam"/>
</dbReference>
<keyword evidence="2" id="KW-0560">Oxidoreductase</keyword>
<evidence type="ECO:0000256" key="3">
    <source>
        <dbReference type="RuleBase" id="RU000363"/>
    </source>
</evidence>
<dbReference type="InterPro" id="IPR036291">
    <property type="entry name" value="NAD(P)-bd_dom_sf"/>
</dbReference>
<dbReference type="STRING" id="376489.A5892_04885"/>
<proteinExistence type="inferred from homology"/>
<evidence type="ECO:0000313" key="5">
    <source>
        <dbReference type="Proteomes" id="UP000077875"/>
    </source>
</evidence>
<name>A0A172YD10_9GAMM</name>